<protein>
    <submittedName>
        <fullName evidence="1">Uncharacterized protein</fullName>
    </submittedName>
</protein>
<dbReference type="EMBL" id="JYDH01000164">
    <property type="protein sequence ID" value="KRY29640.1"/>
    <property type="molecule type" value="Genomic_DNA"/>
</dbReference>
<evidence type="ECO:0000313" key="1">
    <source>
        <dbReference type="EMBL" id="KRY29640.1"/>
    </source>
</evidence>
<name>A0A0V1AXZ4_TRISP</name>
<gene>
    <name evidence="1" type="ORF">T01_12797</name>
</gene>
<dbReference type="InParanoid" id="A0A0V1AXZ4"/>
<keyword evidence="2" id="KW-1185">Reference proteome</keyword>
<reference evidence="1 2" key="1">
    <citation type="submission" date="2015-01" db="EMBL/GenBank/DDBJ databases">
        <title>Evolution of Trichinella species and genotypes.</title>
        <authorList>
            <person name="Korhonen P.K."/>
            <person name="Edoardo P."/>
            <person name="Giuseppe L.R."/>
            <person name="Gasser R.B."/>
        </authorList>
    </citation>
    <scope>NUCLEOTIDE SEQUENCE [LARGE SCALE GENOMIC DNA]</scope>
    <source>
        <strain evidence="1">ISS3</strain>
    </source>
</reference>
<organism evidence="1 2">
    <name type="scientific">Trichinella spiralis</name>
    <name type="common">Trichina worm</name>
    <dbReference type="NCBI Taxonomy" id="6334"/>
    <lineage>
        <taxon>Eukaryota</taxon>
        <taxon>Metazoa</taxon>
        <taxon>Ecdysozoa</taxon>
        <taxon>Nematoda</taxon>
        <taxon>Enoplea</taxon>
        <taxon>Dorylaimia</taxon>
        <taxon>Trichinellida</taxon>
        <taxon>Trichinellidae</taxon>
        <taxon>Trichinella</taxon>
    </lineage>
</organism>
<sequence>MNHLCLILTHSSCPASFATHVVQTTFISIHFISLPGFKASSSFHLIQRISLIEIGHFSAKLSNDLFKHCQVSPKRQLPPHRAGIE</sequence>
<accession>A0A0V1AXZ4</accession>
<proteinExistence type="predicted"/>
<dbReference type="Proteomes" id="UP000054776">
    <property type="component" value="Unassembled WGS sequence"/>
</dbReference>
<comment type="caution">
    <text evidence="1">The sequence shown here is derived from an EMBL/GenBank/DDBJ whole genome shotgun (WGS) entry which is preliminary data.</text>
</comment>
<dbReference type="AlphaFoldDB" id="A0A0V1AXZ4"/>
<evidence type="ECO:0000313" key="2">
    <source>
        <dbReference type="Proteomes" id="UP000054776"/>
    </source>
</evidence>